<keyword evidence="3" id="KW-1185">Reference proteome</keyword>
<comment type="caution">
    <text evidence="2">The sequence shown here is derived from an EMBL/GenBank/DDBJ whole genome shotgun (WGS) entry which is preliminary data.</text>
</comment>
<sequence length="119" mass="13372">MNNSWCRLHKKTPYELVYENKPHSNCTLVNELYTNNIFDEEKIPDTIEISNADYKIDLDDDMTEQSPNSSVPSPNNNIGHSVSSPTSSVLSPRSIVSSPRSPVQLHDNNSSYIVLFSNS</sequence>
<proteinExistence type="predicted"/>
<feature type="region of interest" description="Disordered" evidence="1">
    <location>
        <begin position="57"/>
        <end position="106"/>
    </location>
</feature>
<feature type="compositionally biased region" description="Low complexity" evidence="1">
    <location>
        <begin position="66"/>
        <end position="103"/>
    </location>
</feature>
<evidence type="ECO:0000313" key="3">
    <source>
        <dbReference type="Proteomes" id="UP000789901"/>
    </source>
</evidence>
<dbReference type="EMBL" id="CAJVQB010001010">
    <property type="protein sequence ID" value="CAG8517005.1"/>
    <property type="molecule type" value="Genomic_DNA"/>
</dbReference>
<gene>
    <name evidence="2" type="ORF">GMARGA_LOCUS2966</name>
</gene>
<dbReference type="Proteomes" id="UP000789901">
    <property type="component" value="Unassembled WGS sequence"/>
</dbReference>
<protein>
    <submittedName>
        <fullName evidence="2">12633_t:CDS:1</fullName>
    </submittedName>
</protein>
<reference evidence="2 3" key="1">
    <citation type="submission" date="2021-06" db="EMBL/GenBank/DDBJ databases">
        <authorList>
            <person name="Kallberg Y."/>
            <person name="Tangrot J."/>
            <person name="Rosling A."/>
        </authorList>
    </citation>
    <scope>NUCLEOTIDE SEQUENCE [LARGE SCALE GENOMIC DNA]</scope>
    <source>
        <strain evidence="2 3">120-4 pot B 10/14</strain>
    </source>
</reference>
<evidence type="ECO:0000256" key="1">
    <source>
        <dbReference type="SAM" id="MobiDB-lite"/>
    </source>
</evidence>
<organism evidence="2 3">
    <name type="scientific">Gigaspora margarita</name>
    <dbReference type="NCBI Taxonomy" id="4874"/>
    <lineage>
        <taxon>Eukaryota</taxon>
        <taxon>Fungi</taxon>
        <taxon>Fungi incertae sedis</taxon>
        <taxon>Mucoromycota</taxon>
        <taxon>Glomeromycotina</taxon>
        <taxon>Glomeromycetes</taxon>
        <taxon>Diversisporales</taxon>
        <taxon>Gigasporaceae</taxon>
        <taxon>Gigaspora</taxon>
    </lineage>
</organism>
<name>A0ABM8W3Q1_GIGMA</name>
<accession>A0ABM8W3Q1</accession>
<evidence type="ECO:0000313" key="2">
    <source>
        <dbReference type="EMBL" id="CAG8517005.1"/>
    </source>
</evidence>